<comment type="subcellular location">
    <subcellularLocation>
        <location evidence="1">Cell membrane</location>
        <topology evidence="1">Multi-pass membrane protein</topology>
    </subcellularLocation>
</comment>
<dbReference type="PANTHER" id="PTHR30572">
    <property type="entry name" value="MEMBRANE COMPONENT OF TRANSPORTER-RELATED"/>
    <property type="match status" value="1"/>
</dbReference>
<accession>A0ABP8TDJ8</accession>
<evidence type="ECO:0000256" key="7">
    <source>
        <dbReference type="SAM" id="Phobius"/>
    </source>
</evidence>
<evidence type="ECO:0000256" key="3">
    <source>
        <dbReference type="ARBA" id="ARBA00022692"/>
    </source>
</evidence>
<evidence type="ECO:0000256" key="1">
    <source>
        <dbReference type="ARBA" id="ARBA00004651"/>
    </source>
</evidence>
<sequence length="841" mass="84135">MGVRTVLRRGIAARRVRTGTTATAIAAAVAFLSGTYVLTDTIDVGVHRAAAQSAGNVSAMVTDAGGLEGSILAGAPTIRPDLVSKVRGVSGVSAAEGIAAGYAMPLDRHGHAVSSSAAVGVSVPADPRLRQFTLRDGHWPRGADEVAIDATTAGSLHLAPGRTLRVALAGGARTFTVSGVVGFGSAGTVAGLSVVGFAPGSAPGLLGTGGRYAAVGAAGQAGVPAAALAHRIKAAVGAAYTVRTGAQQADRLAGDISGAASVVGAILGAFAVIALIVATLLIANTFTITVAQRTRELALLRCVGASRGQTARLVLAEAAAIGLAGGVVGLFGGIGLAAGLRAALGALGLPLPATAPVLRTHTVVASLVVGVGVTVVAAGAAALRASRSRPLAALSADLTTTGTRPPGWTRRIVATCVLLAGALLLVTTSGRGSIAIGALVLLLGAGLAGPMLVRPLTAPARRLLSAVTGVCGHLADRQMLRNPRRVAGTGGTLVVAVATVSLVAALAATITSSRALDARRSLRADYVLSTTPGTGAGLDPALTGRIARSPGVAAAAGIPCGIFQAPGTSDKLCGIDPGAYPRLVDPHVRAGSMADLRPGTMAVSATVAARTGWHLGQTIPITYPTGGTRPVRVVALYDYEQVAGAYLIPLTDYTRHYPPAQQADQTILVRAAEGARRQVRAELVALRGDYPQASLDDRVGYGHRVGAGIDLIATMMTGLLALSLLIGLIAVATALALGVLERTREIGLLRAVGAEARQIRAIVRVEALTTVVTGSLTGVVLGLSIGWPLGRALEGRAFGPPGVPVPLLAVVLPAAVVAGLLAAVPARRAARLHVLTALHTE</sequence>
<feature type="transmembrane region" description="Helical" evidence="7">
    <location>
        <begin position="719"/>
        <end position="740"/>
    </location>
</feature>
<reference evidence="10" key="1">
    <citation type="journal article" date="2019" name="Int. J. Syst. Evol. Microbiol.">
        <title>The Global Catalogue of Microorganisms (GCM) 10K type strain sequencing project: providing services to taxonomists for standard genome sequencing and annotation.</title>
        <authorList>
            <consortium name="The Broad Institute Genomics Platform"/>
            <consortium name="The Broad Institute Genome Sequencing Center for Infectious Disease"/>
            <person name="Wu L."/>
            <person name="Ma J."/>
        </authorList>
    </citation>
    <scope>NUCLEOTIDE SEQUENCE [LARGE SCALE GENOMIC DNA]</scope>
    <source>
        <strain evidence="10">JCM 17938</strain>
    </source>
</reference>
<dbReference type="InterPro" id="IPR003838">
    <property type="entry name" value="ABC3_permease_C"/>
</dbReference>
<evidence type="ECO:0000313" key="10">
    <source>
        <dbReference type="Proteomes" id="UP001500212"/>
    </source>
</evidence>
<name>A0ABP8TDJ8_9ACTN</name>
<protein>
    <submittedName>
        <fullName evidence="9">ABC transporter permease</fullName>
    </submittedName>
</protein>
<feature type="transmembrane region" description="Helical" evidence="7">
    <location>
        <begin position="313"/>
        <end position="343"/>
    </location>
</feature>
<feature type="transmembrane region" description="Helical" evidence="7">
    <location>
        <begin position="805"/>
        <end position="824"/>
    </location>
</feature>
<organism evidence="9 10">
    <name type="scientific">Actinoallomurus liliacearum</name>
    <dbReference type="NCBI Taxonomy" id="1080073"/>
    <lineage>
        <taxon>Bacteria</taxon>
        <taxon>Bacillati</taxon>
        <taxon>Actinomycetota</taxon>
        <taxon>Actinomycetes</taxon>
        <taxon>Streptosporangiales</taxon>
        <taxon>Thermomonosporaceae</taxon>
        <taxon>Actinoallomurus</taxon>
    </lineage>
</organism>
<keyword evidence="4 7" id="KW-1133">Transmembrane helix</keyword>
<dbReference type="InterPro" id="IPR050250">
    <property type="entry name" value="Macrolide_Exporter_MacB"/>
</dbReference>
<keyword evidence="2" id="KW-1003">Cell membrane</keyword>
<dbReference type="EMBL" id="BAABHJ010000002">
    <property type="protein sequence ID" value="GAA4602781.1"/>
    <property type="molecule type" value="Genomic_DNA"/>
</dbReference>
<feature type="transmembrane region" description="Helical" evidence="7">
    <location>
        <begin position="412"/>
        <end position="428"/>
    </location>
</feature>
<feature type="transmembrane region" description="Helical" evidence="7">
    <location>
        <begin position="363"/>
        <end position="383"/>
    </location>
</feature>
<proteinExistence type="inferred from homology"/>
<keyword evidence="3 7" id="KW-0812">Transmembrane</keyword>
<evidence type="ECO:0000256" key="4">
    <source>
        <dbReference type="ARBA" id="ARBA00022989"/>
    </source>
</evidence>
<dbReference type="Proteomes" id="UP001500212">
    <property type="component" value="Unassembled WGS sequence"/>
</dbReference>
<feature type="domain" description="ABC3 transporter permease C-terminal" evidence="8">
    <location>
        <begin position="719"/>
        <end position="832"/>
    </location>
</feature>
<comment type="similarity">
    <text evidence="6">Belongs to the ABC-4 integral membrane protein family.</text>
</comment>
<feature type="transmembrane region" description="Helical" evidence="7">
    <location>
        <begin position="761"/>
        <end position="785"/>
    </location>
</feature>
<gene>
    <name evidence="9" type="ORF">GCM10023195_08850</name>
</gene>
<feature type="transmembrane region" description="Helical" evidence="7">
    <location>
        <begin position="266"/>
        <end position="292"/>
    </location>
</feature>
<evidence type="ECO:0000313" key="9">
    <source>
        <dbReference type="EMBL" id="GAA4602781.1"/>
    </source>
</evidence>
<dbReference type="Pfam" id="PF02687">
    <property type="entry name" value="FtsX"/>
    <property type="match status" value="2"/>
</dbReference>
<evidence type="ECO:0000256" key="5">
    <source>
        <dbReference type="ARBA" id="ARBA00023136"/>
    </source>
</evidence>
<comment type="caution">
    <text evidence="9">The sequence shown here is derived from an EMBL/GenBank/DDBJ whole genome shotgun (WGS) entry which is preliminary data.</text>
</comment>
<feature type="transmembrane region" description="Helical" evidence="7">
    <location>
        <begin position="434"/>
        <end position="453"/>
    </location>
</feature>
<keyword evidence="10" id="KW-1185">Reference proteome</keyword>
<evidence type="ECO:0000256" key="6">
    <source>
        <dbReference type="ARBA" id="ARBA00038076"/>
    </source>
</evidence>
<dbReference type="RefSeq" id="WP_345348601.1">
    <property type="nucleotide sequence ID" value="NZ_BAABHJ010000002.1"/>
</dbReference>
<dbReference type="PANTHER" id="PTHR30572:SF4">
    <property type="entry name" value="ABC TRANSPORTER PERMEASE YTRF"/>
    <property type="match status" value="1"/>
</dbReference>
<feature type="domain" description="ABC3 transporter permease C-terminal" evidence="8">
    <location>
        <begin position="269"/>
        <end position="388"/>
    </location>
</feature>
<evidence type="ECO:0000259" key="8">
    <source>
        <dbReference type="Pfam" id="PF02687"/>
    </source>
</evidence>
<evidence type="ECO:0000256" key="2">
    <source>
        <dbReference type="ARBA" id="ARBA00022475"/>
    </source>
</evidence>
<feature type="transmembrane region" description="Helical" evidence="7">
    <location>
        <begin position="486"/>
        <end position="510"/>
    </location>
</feature>
<keyword evidence="5 7" id="KW-0472">Membrane</keyword>